<evidence type="ECO:0000313" key="7">
    <source>
        <dbReference type="Proteomes" id="UP000481043"/>
    </source>
</evidence>
<feature type="domain" description="ABC transporter" evidence="5">
    <location>
        <begin position="5"/>
        <end position="255"/>
    </location>
</feature>
<dbReference type="NCBIfam" id="NF008453">
    <property type="entry name" value="PRK11308.1"/>
    <property type="match status" value="1"/>
</dbReference>
<dbReference type="GO" id="GO:0015833">
    <property type="term" value="P:peptide transport"/>
    <property type="evidence" value="ECO:0007669"/>
    <property type="project" value="InterPro"/>
</dbReference>
<reference evidence="6 7" key="1">
    <citation type="submission" date="2020-02" db="EMBL/GenBank/DDBJ databases">
        <title>Bacillus aquiflavi sp. nov., isolated from yellow water of strong flavor Chinese baijiu in Yibin region of China.</title>
        <authorList>
            <person name="Xie J."/>
        </authorList>
    </citation>
    <scope>NUCLEOTIDE SEQUENCE [LARGE SCALE GENOMIC DNA]</scope>
    <source>
        <strain evidence="6 7">SA4</strain>
    </source>
</reference>
<dbReference type="PROSITE" id="PS00211">
    <property type="entry name" value="ABC_TRANSPORTER_1"/>
    <property type="match status" value="1"/>
</dbReference>
<gene>
    <name evidence="6" type="ORF">G4D63_11420</name>
</gene>
<dbReference type="Gene3D" id="3.40.50.300">
    <property type="entry name" value="P-loop containing nucleotide triphosphate hydrolases"/>
    <property type="match status" value="1"/>
</dbReference>
<dbReference type="PROSITE" id="PS50893">
    <property type="entry name" value="ABC_TRANSPORTER_2"/>
    <property type="match status" value="1"/>
</dbReference>
<dbReference type="Pfam" id="PF00005">
    <property type="entry name" value="ABC_tran"/>
    <property type="match status" value="1"/>
</dbReference>
<keyword evidence="7" id="KW-1185">Reference proteome</keyword>
<dbReference type="RefSeq" id="WP_163179783.1">
    <property type="nucleotide sequence ID" value="NZ_JAAIWM010000003.1"/>
</dbReference>
<dbReference type="GO" id="GO:0016887">
    <property type="term" value="F:ATP hydrolysis activity"/>
    <property type="evidence" value="ECO:0007669"/>
    <property type="project" value="InterPro"/>
</dbReference>
<dbReference type="CDD" id="cd03257">
    <property type="entry name" value="ABC_NikE_OppD_transporters"/>
    <property type="match status" value="1"/>
</dbReference>
<proteinExistence type="inferred from homology"/>
<dbReference type="SMART" id="SM00382">
    <property type="entry name" value="AAA"/>
    <property type="match status" value="1"/>
</dbReference>
<keyword evidence="2" id="KW-0813">Transport</keyword>
<dbReference type="GO" id="GO:0005524">
    <property type="term" value="F:ATP binding"/>
    <property type="evidence" value="ECO:0007669"/>
    <property type="project" value="UniProtKB-KW"/>
</dbReference>
<evidence type="ECO:0000259" key="5">
    <source>
        <dbReference type="PROSITE" id="PS50893"/>
    </source>
</evidence>
<dbReference type="InterPro" id="IPR003439">
    <property type="entry name" value="ABC_transporter-like_ATP-bd"/>
</dbReference>
<dbReference type="EMBL" id="JAAIWM010000003">
    <property type="protein sequence ID" value="NEY72335.1"/>
    <property type="molecule type" value="Genomic_DNA"/>
</dbReference>
<keyword evidence="3" id="KW-0547">Nucleotide-binding</keyword>
<dbReference type="NCBIfam" id="TIGR01727">
    <property type="entry name" value="oligo_HPY"/>
    <property type="match status" value="1"/>
</dbReference>
<dbReference type="InterPro" id="IPR017871">
    <property type="entry name" value="ABC_transporter-like_CS"/>
</dbReference>
<evidence type="ECO:0000256" key="4">
    <source>
        <dbReference type="ARBA" id="ARBA00022840"/>
    </source>
</evidence>
<comment type="caution">
    <text evidence="6">The sequence shown here is derived from an EMBL/GenBank/DDBJ whole genome shotgun (WGS) entry which is preliminary data.</text>
</comment>
<dbReference type="PANTHER" id="PTHR43776">
    <property type="entry name" value="TRANSPORT ATP-BINDING PROTEIN"/>
    <property type="match status" value="1"/>
</dbReference>
<sequence length="320" mass="36281">MEELLEVRKLKKYFPVKKGLIQRTVGQVKAVDEVSFSLIKGETLGLVGESGCGKSTLGRTVLQLLKPSSGEVMYKGKDLTKMSFKDLRPFRKEIQMIFQDPYASLNSRKSIRDILTEPYKIHSLYTNKEREERVSEMLQRVGLNQAFMNRYPHEFSGGQRQRIGIARALMLEPNLIIADEPVSALDVSVQAQVLNLMQDLQEEFKLTYLFIAHDLSVVKHFSTRVGVMYLGRMVELADKKSLYDQPSHPYTQALLSAVPVPRVGGTRERIILTGDVPSPQNPPKGCAFHTRCSQCMDICREVRPELKEIAKGHQVACHLY</sequence>
<dbReference type="AlphaFoldDB" id="A0A6M0Q7L8"/>
<dbReference type="InterPro" id="IPR050319">
    <property type="entry name" value="ABC_transp_ATP-bind"/>
</dbReference>
<protein>
    <submittedName>
        <fullName evidence="6">Dipeptide ABC transporter ATP-binding protein</fullName>
    </submittedName>
</protein>
<accession>A0A6M0Q7L8</accession>
<dbReference type="Proteomes" id="UP000481043">
    <property type="component" value="Unassembled WGS sequence"/>
</dbReference>
<dbReference type="SUPFAM" id="SSF52540">
    <property type="entry name" value="P-loop containing nucleoside triphosphate hydrolases"/>
    <property type="match status" value="1"/>
</dbReference>
<evidence type="ECO:0000256" key="1">
    <source>
        <dbReference type="ARBA" id="ARBA00005417"/>
    </source>
</evidence>
<keyword evidence="4 6" id="KW-0067">ATP-binding</keyword>
<dbReference type="InterPro" id="IPR003593">
    <property type="entry name" value="AAA+_ATPase"/>
</dbReference>
<dbReference type="PANTHER" id="PTHR43776:SF7">
    <property type="entry name" value="D,D-DIPEPTIDE TRANSPORT ATP-BINDING PROTEIN DDPF-RELATED"/>
    <property type="match status" value="1"/>
</dbReference>
<dbReference type="InterPro" id="IPR027417">
    <property type="entry name" value="P-loop_NTPase"/>
</dbReference>
<dbReference type="Pfam" id="PF08352">
    <property type="entry name" value="oligo_HPY"/>
    <property type="match status" value="1"/>
</dbReference>
<evidence type="ECO:0000256" key="2">
    <source>
        <dbReference type="ARBA" id="ARBA00022448"/>
    </source>
</evidence>
<organism evidence="6 7">
    <name type="scientific">Bacillus mesophilus</name>
    <dbReference type="NCBI Taxonomy" id="1808955"/>
    <lineage>
        <taxon>Bacteria</taxon>
        <taxon>Bacillati</taxon>
        <taxon>Bacillota</taxon>
        <taxon>Bacilli</taxon>
        <taxon>Bacillales</taxon>
        <taxon>Bacillaceae</taxon>
        <taxon>Bacillus</taxon>
    </lineage>
</organism>
<comment type="similarity">
    <text evidence="1">Belongs to the ABC transporter superfamily.</text>
</comment>
<evidence type="ECO:0000313" key="6">
    <source>
        <dbReference type="EMBL" id="NEY72335.1"/>
    </source>
</evidence>
<dbReference type="InterPro" id="IPR013563">
    <property type="entry name" value="Oligopep_ABC_C"/>
</dbReference>
<evidence type="ECO:0000256" key="3">
    <source>
        <dbReference type="ARBA" id="ARBA00022741"/>
    </source>
</evidence>
<dbReference type="FunFam" id="3.40.50.300:FF:000016">
    <property type="entry name" value="Oligopeptide ABC transporter ATP-binding component"/>
    <property type="match status" value="1"/>
</dbReference>
<name>A0A6M0Q7L8_9BACI</name>
<dbReference type="GO" id="GO:0055085">
    <property type="term" value="P:transmembrane transport"/>
    <property type="evidence" value="ECO:0007669"/>
    <property type="project" value="UniProtKB-ARBA"/>
</dbReference>